<dbReference type="PANTHER" id="PTHR42973:SF39">
    <property type="entry name" value="FAD-BINDING PCMH-TYPE DOMAIN-CONTAINING PROTEIN"/>
    <property type="match status" value="1"/>
</dbReference>
<organism evidence="8 9">
    <name type="scientific">Colletotrichum tanaceti</name>
    <dbReference type="NCBI Taxonomy" id="1306861"/>
    <lineage>
        <taxon>Eukaryota</taxon>
        <taxon>Fungi</taxon>
        <taxon>Dikarya</taxon>
        <taxon>Ascomycota</taxon>
        <taxon>Pezizomycotina</taxon>
        <taxon>Sordariomycetes</taxon>
        <taxon>Hypocreomycetidae</taxon>
        <taxon>Glomerellales</taxon>
        <taxon>Glomerellaceae</taxon>
        <taxon>Colletotrichum</taxon>
        <taxon>Colletotrichum destructivum species complex</taxon>
    </lineage>
</organism>
<keyword evidence="9" id="KW-1185">Reference proteome</keyword>
<dbReference type="PROSITE" id="PS51257">
    <property type="entry name" value="PROKAR_LIPOPROTEIN"/>
    <property type="match status" value="1"/>
</dbReference>
<protein>
    <submittedName>
        <fullName evidence="8">FAD-linked oxidoreductase</fullName>
    </submittedName>
</protein>
<keyword evidence="3" id="KW-0285">Flavoprotein</keyword>
<feature type="chain" id="PRO_5020668239" evidence="6">
    <location>
        <begin position="22"/>
        <end position="512"/>
    </location>
</feature>
<name>A0A4U6XII7_9PEZI</name>
<proteinExistence type="inferred from homology"/>
<evidence type="ECO:0000256" key="5">
    <source>
        <dbReference type="ARBA" id="ARBA00023002"/>
    </source>
</evidence>
<evidence type="ECO:0000256" key="1">
    <source>
        <dbReference type="ARBA" id="ARBA00001974"/>
    </source>
</evidence>
<evidence type="ECO:0000313" key="8">
    <source>
        <dbReference type="EMBL" id="TKW55172.1"/>
    </source>
</evidence>
<dbReference type="SUPFAM" id="SSF56176">
    <property type="entry name" value="FAD-binding/transporter-associated domain-like"/>
    <property type="match status" value="1"/>
</dbReference>
<dbReference type="InterPro" id="IPR012951">
    <property type="entry name" value="BBE"/>
</dbReference>
<reference evidence="8 9" key="1">
    <citation type="journal article" date="2019" name="PLoS ONE">
        <title>Comparative genome analysis indicates high evolutionary potential of pathogenicity genes in Colletotrichum tanaceti.</title>
        <authorList>
            <person name="Lelwala R.V."/>
            <person name="Korhonen P.K."/>
            <person name="Young N.D."/>
            <person name="Scott J.B."/>
            <person name="Ades P.A."/>
            <person name="Gasser R.B."/>
            <person name="Taylor P.W.J."/>
        </authorList>
    </citation>
    <scope>NUCLEOTIDE SEQUENCE [LARGE SCALE GENOMIC DNA]</scope>
    <source>
        <strain evidence="8">BRIP57314</strain>
    </source>
</reference>
<feature type="signal peptide" evidence="6">
    <location>
        <begin position="1"/>
        <end position="21"/>
    </location>
</feature>
<comment type="similarity">
    <text evidence="2">Belongs to the oxygen-dependent FAD-linked oxidoreductase family.</text>
</comment>
<dbReference type="Gene3D" id="3.40.462.20">
    <property type="match status" value="1"/>
</dbReference>
<evidence type="ECO:0000256" key="6">
    <source>
        <dbReference type="SAM" id="SignalP"/>
    </source>
</evidence>
<dbReference type="InterPro" id="IPR050416">
    <property type="entry name" value="FAD-linked_Oxidoreductase"/>
</dbReference>
<evidence type="ECO:0000313" key="9">
    <source>
        <dbReference type="Proteomes" id="UP000310108"/>
    </source>
</evidence>
<dbReference type="PROSITE" id="PS51387">
    <property type="entry name" value="FAD_PCMH"/>
    <property type="match status" value="1"/>
</dbReference>
<evidence type="ECO:0000256" key="2">
    <source>
        <dbReference type="ARBA" id="ARBA00005466"/>
    </source>
</evidence>
<accession>A0A4U6XII7</accession>
<keyword evidence="5" id="KW-0560">Oxidoreductase</keyword>
<comment type="cofactor">
    <cofactor evidence="1">
        <name>FAD</name>
        <dbReference type="ChEBI" id="CHEBI:57692"/>
    </cofactor>
</comment>
<dbReference type="Proteomes" id="UP000310108">
    <property type="component" value="Unassembled WGS sequence"/>
</dbReference>
<dbReference type="InterPro" id="IPR036318">
    <property type="entry name" value="FAD-bd_PCMH-like_sf"/>
</dbReference>
<dbReference type="GO" id="GO:0071949">
    <property type="term" value="F:FAD binding"/>
    <property type="evidence" value="ECO:0007669"/>
    <property type="project" value="InterPro"/>
</dbReference>
<gene>
    <name evidence="8" type="ORF">CTA1_11977</name>
</gene>
<keyword evidence="4" id="KW-0274">FAD</keyword>
<keyword evidence="6" id="KW-0732">Signal</keyword>
<dbReference type="AlphaFoldDB" id="A0A4U6XII7"/>
<feature type="domain" description="FAD-binding PCMH-type" evidence="7">
    <location>
        <begin position="64"/>
        <end position="235"/>
    </location>
</feature>
<comment type="caution">
    <text evidence="8">The sequence shown here is derived from an EMBL/GenBank/DDBJ whole genome shotgun (WGS) entry which is preliminary data.</text>
</comment>
<evidence type="ECO:0000259" key="7">
    <source>
        <dbReference type="PROSITE" id="PS51387"/>
    </source>
</evidence>
<dbReference type="Pfam" id="PF01565">
    <property type="entry name" value="FAD_binding_4"/>
    <property type="match status" value="1"/>
</dbReference>
<dbReference type="OrthoDB" id="407275at2759"/>
<sequence length="512" mass="55631">MVRLSGLAGFVAATLVSCTQAQTPAPAPAQGNLETCLETAGLITSFPETNASFPNDVSSWQRRIRPTPAGVAWPRTTEEVAAALACAREAKVRVAARDGGHCYGSYSLPEAGLTVNMTHFQDVSYDEASGLLTYGGGGLVSPVVSWLWKTHGARFPHVRANMVGLAGSSIGGGFGSLSRLLGTPMDFLEGATYMLYNGTVAKTSRTENPDLFWALQGAGSSYGILLSLTTRTWKPEHPQAVNYTITLADSSLAAGADALLAIQDSYLSGQWPDELTMRWSLTAPPYTGSGFYWGNPDDFDDVLAPIVAKLPAGTRLDRTVQDFWAVENVATPSIDIPVDTFPPRSFYLQALVLREDQPFTKESATALYNFTTVAFNRTDLTKFGFLDLWGGEPTRTLSDDDTSFAHANSLWLIRWEGRLAAGLTDFPADGIRYMQDGLEPFRQQLAAEGVPLRGFVNYRDTALSVDQWSERLYGKNYARLQQLKTVYDPEGMFTAHPQSIPLPGQQPPAAVN</sequence>
<dbReference type="STRING" id="1306861.A0A4U6XII7"/>
<evidence type="ECO:0000256" key="3">
    <source>
        <dbReference type="ARBA" id="ARBA00022630"/>
    </source>
</evidence>
<dbReference type="Pfam" id="PF08031">
    <property type="entry name" value="BBE"/>
    <property type="match status" value="1"/>
</dbReference>
<dbReference type="GO" id="GO:0016491">
    <property type="term" value="F:oxidoreductase activity"/>
    <property type="evidence" value="ECO:0007669"/>
    <property type="project" value="UniProtKB-KW"/>
</dbReference>
<evidence type="ECO:0000256" key="4">
    <source>
        <dbReference type="ARBA" id="ARBA00022827"/>
    </source>
</evidence>
<dbReference type="InterPro" id="IPR016166">
    <property type="entry name" value="FAD-bd_PCMH"/>
</dbReference>
<dbReference type="InterPro" id="IPR006094">
    <property type="entry name" value="Oxid_FAD_bind_N"/>
</dbReference>
<dbReference type="InterPro" id="IPR016169">
    <property type="entry name" value="FAD-bd_PCMH_sub2"/>
</dbReference>
<dbReference type="EMBL" id="PJEX01000109">
    <property type="protein sequence ID" value="TKW55172.1"/>
    <property type="molecule type" value="Genomic_DNA"/>
</dbReference>
<dbReference type="Gene3D" id="3.30.465.10">
    <property type="match status" value="1"/>
</dbReference>
<dbReference type="PANTHER" id="PTHR42973">
    <property type="entry name" value="BINDING OXIDOREDUCTASE, PUTATIVE (AFU_ORTHOLOGUE AFUA_1G17690)-RELATED"/>
    <property type="match status" value="1"/>
</dbReference>